<gene>
    <name evidence="2" type="ORF">kam1_799</name>
</gene>
<feature type="domain" description="Large ribosomal subunit protein uL2 RNA-binding" evidence="1">
    <location>
        <begin position="32"/>
        <end position="59"/>
    </location>
</feature>
<evidence type="ECO:0000259" key="1">
    <source>
        <dbReference type="Pfam" id="PF00181"/>
    </source>
</evidence>
<evidence type="ECO:0000313" key="3">
    <source>
        <dbReference type="Proteomes" id="UP000315925"/>
    </source>
</evidence>
<dbReference type="Proteomes" id="UP000315925">
    <property type="component" value="Chromosome"/>
</dbReference>
<proteinExistence type="predicted"/>
<dbReference type="InterPro" id="IPR022666">
    <property type="entry name" value="Ribosomal_uL2_RNA-bd_dom"/>
</dbReference>
<dbReference type="KEGG" id="mkc:kam1_799"/>
<name>A0A516TLC1_9BACT</name>
<dbReference type="SUPFAM" id="SSF50249">
    <property type="entry name" value="Nucleic acid-binding proteins"/>
    <property type="match status" value="1"/>
</dbReference>
<reference evidence="3" key="1">
    <citation type="submission" date="2019-03" db="EMBL/GenBank/DDBJ databases">
        <title>Complete genome of Methylacidiphilum kamchatkense Kam1.</title>
        <authorList>
            <person name="Kruse T."/>
            <person name="Murarilal Ratnadevi C."/>
            <person name="Erikstad H.-A."/>
            <person name="Birkeland N.-K."/>
        </authorList>
    </citation>
    <scope>NUCLEOTIDE SEQUENCE [LARGE SCALE GENOMIC DNA]</scope>
    <source>
        <strain evidence="3">kam1</strain>
    </source>
</reference>
<sequence length="76" mass="8541">MGIKSFRPLTPTLRFTALDDFSDITNWEPEWSLTEPYKKTGGRNNYGRVTARHRGGGISNVIGLLILKGTSLEYQP</sequence>
<dbReference type="Gene3D" id="2.40.50.140">
    <property type="entry name" value="Nucleic acid-binding proteins"/>
    <property type="match status" value="1"/>
</dbReference>
<dbReference type="Pfam" id="PF00181">
    <property type="entry name" value="Ribosomal_L2_N"/>
    <property type="match status" value="1"/>
</dbReference>
<protein>
    <recommendedName>
        <fullName evidence="1">Large ribosomal subunit protein uL2 RNA-binding domain-containing protein</fullName>
    </recommendedName>
</protein>
<evidence type="ECO:0000313" key="2">
    <source>
        <dbReference type="EMBL" id="QDQ42043.1"/>
    </source>
</evidence>
<dbReference type="EMBL" id="CP037899">
    <property type="protein sequence ID" value="QDQ42043.1"/>
    <property type="molecule type" value="Genomic_DNA"/>
</dbReference>
<accession>A0A516TLC1</accession>
<organism evidence="2 3">
    <name type="scientific">Methylacidiphilum kamchatkense Kam1</name>
    <dbReference type="NCBI Taxonomy" id="1202785"/>
    <lineage>
        <taxon>Bacteria</taxon>
        <taxon>Pseudomonadati</taxon>
        <taxon>Verrucomicrobiota</taxon>
        <taxon>Methylacidiphilae</taxon>
        <taxon>Methylacidiphilales</taxon>
        <taxon>Methylacidiphilaceae</taxon>
        <taxon>Methylacidiphilum (ex Ratnadevi et al. 2023)</taxon>
    </lineage>
</organism>
<dbReference type="AlphaFoldDB" id="A0A516TLC1"/>
<dbReference type="InterPro" id="IPR012340">
    <property type="entry name" value="NA-bd_OB-fold"/>
</dbReference>